<comment type="caution">
    <text evidence="3">The sequence shown here is derived from an EMBL/GenBank/DDBJ whole genome shotgun (WGS) entry which is preliminary data.</text>
</comment>
<dbReference type="PANTHER" id="PTHR33928">
    <property type="entry name" value="POLYGALACTURONASE QRT3"/>
    <property type="match status" value="1"/>
</dbReference>
<accession>A0A9P4JND5</accession>
<dbReference type="CDD" id="cd23668">
    <property type="entry name" value="GH55_beta13glucanase-like"/>
    <property type="match status" value="1"/>
</dbReference>
<dbReference type="Pfam" id="PF12708">
    <property type="entry name" value="Pect-lyase_RHGA_epim"/>
    <property type="match status" value="2"/>
</dbReference>
<feature type="domain" description="Rhamnogalacturonase A/B/Epimerase-like pectate lyase" evidence="2">
    <location>
        <begin position="417"/>
        <end position="483"/>
    </location>
</feature>
<evidence type="ECO:0000313" key="3">
    <source>
        <dbReference type="EMBL" id="KAF2202472.1"/>
    </source>
</evidence>
<reference evidence="3" key="1">
    <citation type="journal article" date="2020" name="Stud. Mycol.">
        <title>101 Dothideomycetes genomes: a test case for predicting lifestyles and emergence of pathogens.</title>
        <authorList>
            <person name="Haridas S."/>
            <person name="Albert R."/>
            <person name="Binder M."/>
            <person name="Bloem J."/>
            <person name="Labutti K."/>
            <person name="Salamov A."/>
            <person name="Andreopoulos B."/>
            <person name="Baker S."/>
            <person name="Barry K."/>
            <person name="Bills G."/>
            <person name="Bluhm B."/>
            <person name="Cannon C."/>
            <person name="Castanera R."/>
            <person name="Culley D."/>
            <person name="Daum C."/>
            <person name="Ezra D."/>
            <person name="Gonzalez J."/>
            <person name="Henrissat B."/>
            <person name="Kuo A."/>
            <person name="Liang C."/>
            <person name="Lipzen A."/>
            <person name="Lutzoni F."/>
            <person name="Magnuson J."/>
            <person name="Mondo S."/>
            <person name="Nolan M."/>
            <person name="Ohm R."/>
            <person name="Pangilinan J."/>
            <person name="Park H.-J."/>
            <person name="Ramirez L."/>
            <person name="Alfaro M."/>
            <person name="Sun H."/>
            <person name="Tritt A."/>
            <person name="Yoshinaga Y."/>
            <person name="Zwiers L.-H."/>
            <person name="Turgeon B."/>
            <person name="Goodwin S."/>
            <person name="Spatafora J."/>
            <person name="Crous P."/>
            <person name="Grigoriev I."/>
        </authorList>
    </citation>
    <scope>NUCLEOTIDE SEQUENCE</scope>
    <source>
        <strain evidence="3">ATCC 74209</strain>
    </source>
</reference>
<evidence type="ECO:0000259" key="2">
    <source>
        <dbReference type="Pfam" id="PF12708"/>
    </source>
</evidence>
<evidence type="ECO:0000313" key="4">
    <source>
        <dbReference type="Proteomes" id="UP000799536"/>
    </source>
</evidence>
<dbReference type="Proteomes" id="UP000799536">
    <property type="component" value="Unassembled WGS sequence"/>
</dbReference>
<dbReference type="InterPro" id="IPR024535">
    <property type="entry name" value="RHGA/B-epi-like_pectate_lyase"/>
</dbReference>
<keyword evidence="4" id="KW-1185">Reference proteome</keyword>
<protein>
    <submittedName>
        <fullName evidence="3">Pectin lyase-like protein</fullName>
    </submittedName>
</protein>
<evidence type="ECO:0000256" key="1">
    <source>
        <dbReference type="SAM" id="SignalP"/>
    </source>
</evidence>
<dbReference type="OrthoDB" id="1046782at2759"/>
<dbReference type="GO" id="GO:0016829">
    <property type="term" value="F:lyase activity"/>
    <property type="evidence" value="ECO:0007669"/>
    <property type="project" value="UniProtKB-KW"/>
</dbReference>
<feature type="chain" id="PRO_5040329691" evidence="1">
    <location>
        <begin position="25"/>
        <end position="786"/>
    </location>
</feature>
<sequence length="786" mass="84535">MVALGAGALLLTVRMLLSLSSASAAPLAAPVAQGAVAPAADSDFWMSSIKRQGVQPFGPAGFKIYRNVKDYGAKGDGSSDDTVAINRAVADGSRCGQGCDSTTVTPAIVYFPPGTYVVSAPIIQYYYTQFVGHATQLPVLKASASFEGMAVIDADPYIPGGNGANWFTNQNNFYRQVRNFVIDTKSIPAGKGAAGIHWQVGQATSLQNLRFEMTEGGDNNVQQGIFMDNGSGGFMTDLTFNGGKYGAFFGNQQFTTRNLTFNNCQTAIYMNWNWVWTLKSVNINNCKVGLDMANSPTNQTVGSVLFMDSTLVNTPIGVNTSFSQNSIPTTGGTLIINNVDFSGSRVAVQDVNGRQLLAGGSKVQAWAQGQAIAAGGSLSRVQGDIAGAPRLPASLIANGKVFERARPQYENVAASSFVSLKDAGAKGDGKTDDTAAIQRAIDGLNENQILYVDHGAYLITKTVVIPAEKNVKMTGEIWPMFMATGEFFSNQDDPKPAFQVGRTSGDKGKFEMSDVIITTKGPAPGAILMEWNIAAAQGEAGLWDVHFRIGGFAGTDLQSDRCAFSPKVDHTNANTQCMGSFMQIHITKSANGYFENVWLWTADHELDLSDHSKIDIYNGRGMLVESQGPVWLWGTASEHSQLSQYQFQGAKDIFYALIQTETPYYQPNPSAAIPFKKNDKYFDPDFSQCTTERCKSAWALRVIDSSSIWGFGSGTYSFFSNYEQTCTASDNCQENIIQVDGSNNVNLFGVSTKASVNMITQGGNGVVKDADNRSNFCATLAIFAQA</sequence>
<dbReference type="FunFam" id="2.160.20.10:FF:000023">
    <property type="entry name" value="Exo-beta-1,3-glucanase Exg0"/>
    <property type="match status" value="1"/>
</dbReference>
<dbReference type="InterPro" id="IPR039279">
    <property type="entry name" value="QRT3-like"/>
</dbReference>
<gene>
    <name evidence="3" type="ORF">GQ43DRAFT_439665</name>
</gene>
<dbReference type="GO" id="GO:0004650">
    <property type="term" value="F:polygalacturonase activity"/>
    <property type="evidence" value="ECO:0007669"/>
    <property type="project" value="InterPro"/>
</dbReference>
<dbReference type="Gene3D" id="2.160.20.10">
    <property type="entry name" value="Single-stranded right-handed beta-helix, Pectin lyase-like"/>
    <property type="match status" value="2"/>
</dbReference>
<dbReference type="PANTHER" id="PTHR33928:SF2">
    <property type="entry name" value="PECTATE LYASE SUPERFAMILY PROTEIN DOMAIN-CONTAINING PROTEIN-RELATED"/>
    <property type="match status" value="1"/>
</dbReference>
<keyword evidence="1" id="KW-0732">Signal</keyword>
<dbReference type="InterPro" id="IPR012334">
    <property type="entry name" value="Pectin_lyas_fold"/>
</dbReference>
<proteinExistence type="predicted"/>
<dbReference type="EMBL" id="ML993935">
    <property type="protein sequence ID" value="KAF2202472.1"/>
    <property type="molecule type" value="Genomic_DNA"/>
</dbReference>
<dbReference type="FunFam" id="2.160.20.10:FF:000026">
    <property type="entry name" value="Exo-beta-1,3-glucanase Exg0"/>
    <property type="match status" value="1"/>
</dbReference>
<organism evidence="3 4">
    <name type="scientific">Delitschia confertaspora ATCC 74209</name>
    <dbReference type="NCBI Taxonomy" id="1513339"/>
    <lineage>
        <taxon>Eukaryota</taxon>
        <taxon>Fungi</taxon>
        <taxon>Dikarya</taxon>
        <taxon>Ascomycota</taxon>
        <taxon>Pezizomycotina</taxon>
        <taxon>Dothideomycetes</taxon>
        <taxon>Pleosporomycetidae</taxon>
        <taxon>Pleosporales</taxon>
        <taxon>Delitschiaceae</taxon>
        <taxon>Delitschia</taxon>
    </lineage>
</organism>
<feature type="domain" description="Rhamnogalacturonase A/B/Epimerase-like pectate lyase" evidence="2">
    <location>
        <begin position="65"/>
        <end position="291"/>
    </location>
</feature>
<dbReference type="InterPro" id="IPR011050">
    <property type="entry name" value="Pectin_lyase_fold/virulence"/>
</dbReference>
<dbReference type="AlphaFoldDB" id="A0A9P4JND5"/>
<name>A0A9P4JND5_9PLEO</name>
<feature type="signal peptide" evidence="1">
    <location>
        <begin position="1"/>
        <end position="24"/>
    </location>
</feature>
<dbReference type="SUPFAM" id="SSF51126">
    <property type="entry name" value="Pectin lyase-like"/>
    <property type="match status" value="2"/>
</dbReference>
<keyword evidence="3" id="KW-0456">Lyase</keyword>